<reference evidence="1" key="1">
    <citation type="submission" date="2022-09" db="EMBL/GenBank/DDBJ databases">
        <title>Haloadaptaus new haloarchaeum isolated from saline soil.</title>
        <authorList>
            <person name="Duran-Viseras A."/>
            <person name="Sanchez-Porro C."/>
            <person name="Ventosa A."/>
        </authorList>
    </citation>
    <scope>NUCLEOTIDE SEQUENCE</scope>
    <source>
        <strain evidence="1">F3-133</strain>
    </source>
</reference>
<protein>
    <submittedName>
        <fullName evidence="1">Uncharacterized protein</fullName>
    </submittedName>
</protein>
<dbReference type="Proteomes" id="UP001149411">
    <property type="component" value="Unassembled WGS sequence"/>
</dbReference>
<evidence type="ECO:0000313" key="2">
    <source>
        <dbReference type="Proteomes" id="UP001149411"/>
    </source>
</evidence>
<name>A0A9Q4C4W9_9EURY</name>
<organism evidence="1 2">
    <name type="scientific">Halorutilus salinus</name>
    <dbReference type="NCBI Taxonomy" id="2487751"/>
    <lineage>
        <taxon>Archaea</taxon>
        <taxon>Methanobacteriati</taxon>
        <taxon>Methanobacteriota</taxon>
        <taxon>Stenosarchaea group</taxon>
        <taxon>Halobacteria</taxon>
        <taxon>Halorutilales</taxon>
        <taxon>Halorutilaceae</taxon>
        <taxon>Halorutilus</taxon>
    </lineage>
</organism>
<proteinExistence type="predicted"/>
<keyword evidence="2" id="KW-1185">Reference proteome</keyword>
<comment type="caution">
    <text evidence="1">The sequence shown here is derived from an EMBL/GenBank/DDBJ whole genome shotgun (WGS) entry which is preliminary data.</text>
</comment>
<evidence type="ECO:0000313" key="1">
    <source>
        <dbReference type="EMBL" id="MCX2818499.1"/>
    </source>
</evidence>
<dbReference type="EMBL" id="RKLV01000003">
    <property type="protein sequence ID" value="MCX2818499.1"/>
    <property type="molecule type" value="Genomic_DNA"/>
</dbReference>
<dbReference type="AlphaFoldDB" id="A0A9Q4C4W9"/>
<accession>A0A9Q4C4W9</accession>
<sequence length="150" mass="17327">MTREHTLTSDKNVAVFHKKAKGSLFNDLSKKTELQRQFLSRLRDALRSKTPGRYVEKPYKGVENVSQFRAGDVMRGYCVFADEPESYNIFYFLEVTDHGYDRYPVAKYDRRAGEVIETVRGLSGEEEVEGYLEDRDAFDAGDVERLLGRI</sequence>
<dbReference type="RefSeq" id="WP_266086343.1">
    <property type="nucleotide sequence ID" value="NZ_RKLV01000003.1"/>
</dbReference>
<gene>
    <name evidence="1" type="ORF">EGH25_03910</name>
</gene>